<feature type="domain" description="CAAX prenyl protease 2/Lysostaphin resistance protein A-like" evidence="3">
    <location>
        <begin position="132"/>
        <end position="223"/>
    </location>
</feature>
<keyword evidence="4" id="KW-0482">Metalloprotease</keyword>
<feature type="transmembrane region" description="Helical" evidence="2">
    <location>
        <begin position="90"/>
        <end position="111"/>
    </location>
</feature>
<name>A0ABY4PGX7_9LACO</name>
<proteinExistence type="inferred from homology"/>
<dbReference type="Proteomes" id="UP000831859">
    <property type="component" value="Chromosome"/>
</dbReference>
<dbReference type="InterPro" id="IPR003675">
    <property type="entry name" value="Rce1/LyrA-like_dom"/>
</dbReference>
<sequence>MHDSNFWSFDKLFNRICIFILLFLMIIAGFQYIPIAFLAHTNSLSSVIILSVVFFLLYFAMIWVSRYCYTKHSINNLKQKITLSNVKLVVICYILSQLLEEILFFLSKLLYHQSTSGNQQNLENMVSTNHATAILMLFGIVILSPILEELVFRGYFMDALFPTRFKWLPIILSGLIFGLAHTTNFNVFFILIYSQIGMFLAYVYKKTNNLKVSIALHMLNNIISAILMLKLLF</sequence>
<keyword evidence="5" id="KW-1185">Reference proteome</keyword>
<keyword evidence="4" id="KW-0645">Protease</keyword>
<keyword evidence="2" id="KW-0472">Membrane</keyword>
<dbReference type="PANTHER" id="PTHR36435">
    <property type="entry name" value="SLR1288 PROTEIN"/>
    <property type="match status" value="1"/>
</dbReference>
<dbReference type="PANTHER" id="PTHR36435:SF1">
    <property type="entry name" value="CAAX AMINO TERMINAL PROTEASE FAMILY PROTEIN"/>
    <property type="match status" value="1"/>
</dbReference>
<feature type="transmembrane region" description="Helical" evidence="2">
    <location>
        <begin position="187"/>
        <end position="205"/>
    </location>
</feature>
<dbReference type="Pfam" id="PF02517">
    <property type="entry name" value="Rce1-like"/>
    <property type="match status" value="1"/>
</dbReference>
<evidence type="ECO:0000313" key="5">
    <source>
        <dbReference type="Proteomes" id="UP000831859"/>
    </source>
</evidence>
<comment type="similarity">
    <text evidence="1">Belongs to the UPF0177 family.</text>
</comment>
<feature type="transmembrane region" description="Helical" evidence="2">
    <location>
        <begin position="12"/>
        <end position="35"/>
    </location>
</feature>
<dbReference type="InterPro" id="IPR052710">
    <property type="entry name" value="CAAX_protease"/>
</dbReference>
<organism evidence="4 5">
    <name type="scientific">Apilactobacillus apisilvae</name>
    <dbReference type="NCBI Taxonomy" id="2923364"/>
    <lineage>
        <taxon>Bacteria</taxon>
        <taxon>Bacillati</taxon>
        <taxon>Bacillota</taxon>
        <taxon>Bacilli</taxon>
        <taxon>Lactobacillales</taxon>
        <taxon>Lactobacillaceae</taxon>
        <taxon>Apilactobacillus</taxon>
    </lineage>
</organism>
<feature type="transmembrane region" description="Helical" evidence="2">
    <location>
        <begin position="164"/>
        <end position="181"/>
    </location>
</feature>
<evidence type="ECO:0000256" key="2">
    <source>
        <dbReference type="SAM" id="Phobius"/>
    </source>
</evidence>
<reference evidence="4 5" key="1">
    <citation type="journal article" date="2022" name="Int. J. Syst. Evol. Microbiol.">
        <title>Apilactobacillus apisilvae sp. nov., Nicolia spurrieriana gen. nov. sp. nov., Bombilactobacillus folatiphilus sp. nov. and Bombilactobacillus thymidiniphilus sp. nov., four new lactic acid bacterial isolates from stingless bees Tetragonula carbonaria and Austroplebeia australis.</title>
        <authorList>
            <person name="Oliphant S.A."/>
            <person name="Watson-Haigh N.S."/>
            <person name="Sumby K.M."/>
            <person name="Gardner J."/>
            <person name="Groom S."/>
            <person name="Jiranek V."/>
        </authorList>
    </citation>
    <scope>NUCLEOTIDE SEQUENCE [LARGE SCALE GENOMIC DNA]</scope>
    <source>
        <strain evidence="4 5">SG5_A10</strain>
    </source>
</reference>
<gene>
    <name evidence="4" type="ORF">MOO46_06600</name>
</gene>
<feature type="transmembrane region" description="Helical" evidence="2">
    <location>
        <begin position="131"/>
        <end position="152"/>
    </location>
</feature>
<accession>A0ABY4PGX7</accession>
<dbReference type="GO" id="GO:0008237">
    <property type="term" value="F:metallopeptidase activity"/>
    <property type="evidence" value="ECO:0007669"/>
    <property type="project" value="UniProtKB-KW"/>
</dbReference>
<dbReference type="EMBL" id="CP093362">
    <property type="protein sequence ID" value="UQS84908.1"/>
    <property type="molecule type" value="Genomic_DNA"/>
</dbReference>
<keyword evidence="2" id="KW-0812">Transmembrane</keyword>
<feature type="transmembrane region" description="Helical" evidence="2">
    <location>
        <begin position="47"/>
        <end position="69"/>
    </location>
</feature>
<evidence type="ECO:0000313" key="4">
    <source>
        <dbReference type="EMBL" id="UQS84908.1"/>
    </source>
</evidence>
<protein>
    <submittedName>
        <fullName evidence="4">CPBP family intramembrane metalloprotease</fullName>
    </submittedName>
</protein>
<keyword evidence="2" id="KW-1133">Transmembrane helix</keyword>
<keyword evidence="4" id="KW-0378">Hydrolase</keyword>
<dbReference type="RefSeq" id="WP_249510888.1">
    <property type="nucleotide sequence ID" value="NZ_CP093362.1"/>
</dbReference>
<evidence type="ECO:0000259" key="3">
    <source>
        <dbReference type="Pfam" id="PF02517"/>
    </source>
</evidence>
<evidence type="ECO:0000256" key="1">
    <source>
        <dbReference type="ARBA" id="ARBA00009067"/>
    </source>
</evidence>